<sequence length="354" mass="39525">MKVIITGACAVSARSVLRSLKMSPLFESTEFVGWDMCNLLYGVYEGIFDRIYKVPAVSDVSYRAVVEDILNKEKPDAVIVVPEVEVLYWSEYTFDVPYIVPPKEFSKLVISKERLFDALKDTRLVPKHITLTVNEIEDPSFINPLGFPVWIRDGAAGTASGKGAFKATCYDDLKAWVKINQGIMQFQLSEFLPGGNYGCFCLFKKGKLIKIAQAERIEYIMAKVAISRVTGNTSKGRLLNDELIKNTALDAISRLCQITGEEMNGLVVVDMKGDTNNIPIITEINIRHVAFSSSFASAGFNISEFQLLLALDRDNEISPEVEKFFPPYNLILRDVDGAPIYITEEKAFNIGESI</sequence>
<dbReference type="InterPro" id="IPR011761">
    <property type="entry name" value="ATP-grasp"/>
</dbReference>
<dbReference type="Proteomes" id="UP000070319">
    <property type="component" value="Unassembled WGS sequence"/>
</dbReference>
<dbReference type="Gene3D" id="3.30.470.20">
    <property type="entry name" value="ATP-grasp fold, B domain"/>
    <property type="match status" value="1"/>
</dbReference>
<dbReference type="AlphaFoldDB" id="A0A139L804"/>
<keyword evidence="1" id="KW-0067">ATP-binding</keyword>
<dbReference type="PATRIC" id="fig|329854.7.peg.3065"/>
<gene>
    <name evidence="3" type="ORF">HMPREF2531_03006</name>
</gene>
<dbReference type="SUPFAM" id="SSF56059">
    <property type="entry name" value="Glutathione synthetase ATP-binding domain-like"/>
    <property type="match status" value="1"/>
</dbReference>
<evidence type="ECO:0000259" key="2">
    <source>
        <dbReference type="PROSITE" id="PS50975"/>
    </source>
</evidence>
<dbReference type="Gene3D" id="3.40.50.20">
    <property type="match status" value="1"/>
</dbReference>
<comment type="caution">
    <text evidence="3">The sequence shown here is derived from an EMBL/GenBank/DDBJ whole genome shotgun (WGS) entry which is preliminary data.</text>
</comment>
<dbReference type="RefSeq" id="WP_061436813.1">
    <property type="nucleotide sequence ID" value="NZ_KQ968710.1"/>
</dbReference>
<name>A0A139L804_9BACE</name>
<dbReference type="GO" id="GO:0005524">
    <property type="term" value="F:ATP binding"/>
    <property type="evidence" value="ECO:0007669"/>
    <property type="project" value="UniProtKB-UniRule"/>
</dbReference>
<dbReference type="GO" id="GO:0046872">
    <property type="term" value="F:metal ion binding"/>
    <property type="evidence" value="ECO:0007669"/>
    <property type="project" value="InterPro"/>
</dbReference>
<feature type="domain" description="ATP-grasp" evidence="2">
    <location>
        <begin position="117"/>
        <end position="311"/>
    </location>
</feature>
<protein>
    <recommendedName>
        <fullName evidence="2">ATP-grasp domain-containing protein</fullName>
    </recommendedName>
</protein>
<dbReference type="PROSITE" id="PS50975">
    <property type="entry name" value="ATP_GRASP"/>
    <property type="match status" value="1"/>
</dbReference>
<evidence type="ECO:0000313" key="4">
    <source>
        <dbReference type="Proteomes" id="UP000070319"/>
    </source>
</evidence>
<evidence type="ECO:0000313" key="3">
    <source>
        <dbReference type="EMBL" id="KXT47578.1"/>
    </source>
</evidence>
<proteinExistence type="predicted"/>
<accession>A0A139L804</accession>
<organism evidence="3">
    <name type="scientific">Bacteroides intestinalis</name>
    <dbReference type="NCBI Taxonomy" id="329854"/>
    <lineage>
        <taxon>Bacteria</taxon>
        <taxon>Pseudomonadati</taxon>
        <taxon>Bacteroidota</taxon>
        <taxon>Bacteroidia</taxon>
        <taxon>Bacteroidales</taxon>
        <taxon>Bacteroidaceae</taxon>
        <taxon>Bacteroides</taxon>
    </lineage>
</organism>
<dbReference type="EMBL" id="LTDF01000112">
    <property type="protein sequence ID" value="KXT47578.1"/>
    <property type="molecule type" value="Genomic_DNA"/>
</dbReference>
<evidence type="ECO:0000256" key="1">
    <source>
        <dbReference type="PROSITE-ProRule" id="PRU00409"/>
    </source>
</evidence>
<keyword evidence="1" id="KW-0547">Nucleotide-binding</keyword>
<reference evidence="3 4" key="1">
    <citation type="submission" date="2016-02" db="EMBL/GenBank/DDBJ databases">
        <authorList>
            <person name="Wen L."/>
            <person name="He K."/>
            <person name="Yang H."/>
        </authorList>
    </citation>
    <scope>NUCLEOTIDE SEQUENCE [LARGE SCALE GENOMIC DNA]</scope>
    <source>
        <strain evidence="3 4">KLE1704</strain>
    </source>
</reference>